<dbReference type="PANTHER" id="PTHR46889:SF4">
    <property type="entry name" value="TRANSPOSASE INSO FOR INSERTION SEQUENCE ELEMENT IS911B-RELATED"/>
    <property type="match status" value="1"/>
</dbReference>
<dbReference type="EMBL" id="WHOA01000101">
    <property type="protein sequence ID" value="NOU72870.1"/>
    <property type="molecule type" value="Genomic_DNA"/>
</dbReference>
<proteinExistence type="predicted"/>
<dbReference type="Pfam" id="PF13276">
    <property type="entry name" value="HTH_21"/>
    <property type="match status" value="1"/>
</dbReference>
<dbReference type="InterPro" id="IPR036397">
    <property type="entry name" value="RNaseH_sf"/>
</dbReference>
<gene>
    <name evidence="3" type="ORF">GC098_15805</name>
</gene>
<dbReference type="InterPro" id="IPR025948">
    <property type="entry name" value="HTH-like_dom"/>
</dbReference>
<reference evidence="3 4" key="1">
    <citation type="submission" date="2019-10" db="EMBL/GenBank/DDBJ databases">
        <title>Description of Paenibacillus terrestris sp. nov.</title>
        <authorList>
            <person name="Carlier A."/>
            <person name="Qi S."/>
        </authorList>
    </citation>
    <scope>NUCLEOTIDE SEQUENCE [LARGE SCALE GENOMIC DNA]</scope>
    <source>
        <strain evidence="3 4">LMG 31458</strain>
    </source>
</reference>
<dbReference type="Pfam" id="PF13333">
    <property type="entry name" value="rve_2"/>
    <property type="match status" value="1"/>
</dbReference>
<dbReference type="Gene3D" id="3.30.420.10">
    <property type="entry name" value="Ribonuclease H-like superfamily/Ribonuclease H"/>
    <property type="match status" value="1"/>
</dbReference>
<dbReference type="Proteomes" id="UP000616779">
    <property type="component" value="Unassembled WGS sequence"/>
</dbReference>
<dbReference type="InterPro" id="IPR001584">
    <property type="entry name" value="Integrase_cat-core"/>
</dbReference>
<accession>A0ABX1XWC2</accession>
<feature type="domain" description="Integrase catalytic" evidence="2">
    <location>
        <begin position="106"/>
        <end position="251"/>
    </location>
</feature>
<dbReference type="InterPro" id="IPR012337">
    <property type="entry name" value="RNaseH-like_sf"/>
</dbReference>
<feature type="non-terminal residue" evidence="3">
    <location>
        <position position="251"/>
    </location>
</feature>
<dbReference type="InterPro" id="IPR048020">
    <property type="entry name" value="Transpos_IS3"/>
</dbReference>
<sequence length="251" mass="29351">MCKVFNISRSGYYKWLKAPKSERTRNREDLARRIEYHYHDNYGIYGAPKITDCLKDEGKQIGEKTVGRMMREKGLRSRTVRKFRVSTTDSTHGLPVAPNLLNQQFKTTAPNKVWVTDITYIWTSQGRMYLACVMDLFTRKIVGWSLKSNMTTALVLEALDRAVDAQRPAPGLMHHTDRGSQYASLEYQEQLKKHGMVCSMSRKGNCYDNACIESFHSLIKRELVYLEKFASKQVAEQKIYRYIEFFYNRKR</sequence>
<dbReference type="Pfam" id="PF00665">
    <property type="entry name" value="rve"/>
    <property type="match status" value="1"/>
</dbReference>
<dbReference type="InterPro" id="IPR050900">
    <property type="entry name" value="Transposase_IS3/IS150/IS904"/>
</dbReference>
<evidence type="ECO:0000313" key="3">
    <source>
        <dbReference type="EMBL" id="NOU72870.1"/>
    </source>
</evidence>
<keyword evidence="4" id="KW-1185">Reference proteome</keyword>
<dbReference type="PROSITE" id="PS50994">
    <property type="entry name" value="INTEGRASE"/>
    <property type="match status" value="1"/>
</dbReference>
<evidence type="ECO:0000259" key="2">
    <source>
        <dbReference type="PROSITE" id="PS50994"/>
    </source>
</evidence>
<comment type="caution">
    <text evidence="3">The sequence shown here is derived from an EMBL/GenBank/DDBJ whole genome shotgun (WGS) entry which is preliminary data.</text>
</comment>
<protein>
    <submittedName>
        <fullName evidence="3">IS3 family transposase</fullName>
    </submittedName>
</protein>
<dbReference type="SUPFAM" id="SSF53098">
    <property type="entry name" value="Ribonuclease H-like"/>
    <property type="match status" value="1"/>
</dbReference>
<dbReference type="NCBIfam" id="NF033516">
    <property type="entry name" value="transpos_IS3"/>
    <property type="match status" value="1"/>
</dbReference>
<evidence type="ECO:0000256" key="1">
    <source>
        <dbReference type="ARBA" id="ARBA00002286"/>
    </source>
</evidence>
<organism evidence="3 4">
    <name type="scientific">Paenibacillus phytorum</name>
    <dbReference type="NCBI Taxonomy" id="2654977"/>
    <lineage>
        <taxon>Bacteria</taxon>
        <taxon>Bacillati</taxon>
        <taxon>Bacillota</taxon>
        <taxon>Bacilli</taxon>
        <taxon>Bacillales</taxon>
        <taxon>Paenibacillaceae</taxon>
        <taxon>Paenibacillus</taxon>
    </lineage>
</organism>
<comment type="function">
    <text evidence="1">Involved in the transposition of the insertion sequence.</text>
</comment>
<dbReference type="PANTHER" id="PTHR46889">
    <property type="entry name" value="TRANSPOSASE INSF FOR INSERTION SEQUENCE IS3B-RELATED"/>
    <property type="match status" value="1"/>
</dbReference>
<name>A0ABX1XWC2_9BACL</name>
<evidence type="ECO:0000313" key="4">
    <source>
        <dbReference type="Proteomes" id="UP000616779"/>
    </source>
</evidence>